<dbReference type="Proteomes" id="UP000887013">
    <property type="component" value="Unassembled WGS sequence"/>
</dbReference>
<dbReference type="AlphaFoldDB" id="A0A8X6U9K3"/>
<feature type="compositionally biased region" description="Basic and acidic residues" evidence="1">
    <location>
        <begin position="133"/>
        <end position="142"/>
    </location>
</feature>
<accession>A0A8X6U9K3</accession>
<name>A0A8X6U9K3_NEPPI</name>
<protein>
    <submittedName>
        <fullName evidence="2">Uncharacterized protein</fullName>
    </submittedName>
</protein>
<dbReference type="EMBL" id="BMAW01075134">
    <property type="protein sequence ID" value="GFT95207.1"/>
    <property type="molecule type" value="Genomic_DNA"/>
</dbReference>
<evidence type="ECO:0000256" key="1">
    <source>
        <dbReference type="SAM" id="MobiDB-lite"/>
    </source>
</evidence>
<gene>
    <name evidence="2" type="ORF">NPIL_543221</name>
</gene>
<organism evidence="2 3">
    <name type="scientific">Nephila pilipes</name>
    <name type="common">Giant wood spider</name>
    <name type="synonym">Nephila maculata</name>
    <dbReference type="NCBI Taxonomy" id="299642"/>
    <lineage>
        <taxon>Eukaryota</taxon>
        <taxon>Metazoa</taxon>
        <taxon>Ecdysozoa</taxon>
        <taxon>Arthropoda</taxon>
        <taxon>Chelicerata</taxon>
        <taxon>Arachnida</taxon>
        <taxon>Araneae</taxon>
        <taxon>Araneomorphae</taxon>
        <taxon>Entelegynae</taxon>
        <taxon>Araneoidea</taxon>
        <taxon>Nephilidae</taxon>
        <taxon>Nephila</taxon>
    </lineage>
</organism>
<keyword evidence="3" id="KW-1185">Reference proteome</keyword>
<evidence type="ECO:0000313" key="3">
    <source>
        <dbReference type="Proteomes" id="UP000887013"/>
    </source>
</evidence>
<feature type="compositionally biased region" description="Polar residues" evidence="1">
    <location>
        <begin position="170"/>
        <end position="179"/>
    </location>
</feature>
<comment type="caution">
    <text evidence="2">The sequence shown here is derived from an EMBL/GenBank/DDBJ whole genome shotgun (WGS) entry which is preliminary data.</text>
</comment>
<proteinExistence type="predicted"/>
<feature type="region of interest" description="Disordered" evidence="1">
    <location>
        <begin position="166"/>
        <end position="186"/>
    </location>
</feature>
<sequence length="186" mass="20715">MHGGFGDSNKMLTSLVRSVHDLDQNASSTQVVRPTRFWSVSVPEETCNLDADSSTAGELDAPRPGHDSTEDEAAVRLQQPRTSAVSKVRGRDIINHERRSKQPMRGKGVLDSSRWRERICQRKQPSKRKGRSRKEGNLKFDHPHGERCSILFQYLAIMTTCPLEACGSGRASNKDTPSFPTAARGR</sequence>
<feature type="region of interest" description="Disordered" evidence="1">
    <location>
        <begin position="48"/>
        <end position="142"/>
    </location>
</feature>
<evidence type="ECO:0000313" key="2">
    <source>
        <dbReference type="EMBL" id="GFT95207.1"/>
    </source>
</evidence>
<reference evidence="2" key="1">
    <citation type="submission" date="2020-08" db="EMBL/GenBank/DDBJ databases">
        <title>Multicomponent nature underlies the extraordinary mechanical properties of spider dragline silk.</title>
        <authorList>
            <person name="Kono N."/>
            <person name="Nakamura H."/>
            <person name="Mori M."/>
            <person name="Yoshida Y."/>
            <person name="Ohtoshi R."/>
            <person name="Malay A.D."/>
            <person name="Moran D.A.P."/>
            <person name="Tomita M."/>
            <person name="Numata K."/>
            <person name="Arakawa K."/>
        </authorList>
    </citation>
    <scope>NUCLEOTIDE SEQUENCE</scope>
</reference>